<organism evidence="1 2">
    <name type="scientific">Chiloscyllium punctatum</name>
    <name type="common">Brownbanded bambooshark</name>
    <name type="synonym">Hemiscyllium punctatum</name>
    <dbReference type="NCBI Taxonomy" id="137246"/>
    <lineage>
        <taxon>Eukaryota</taxon>
        <taxon>Metazoa</taxon>
        <taxon>Chordata</taxon>
        <taxon>Craniata</taxon>
        <taxon>Vertebrata</taxon>
        <taxon>Chondrichthyes</taxon>
        <taxon>Elasmobranchii</taxon>
        <taxon>Galeomorphii</taxon>
        <taxon>Galeoidea</taxon>
        <taxon>Orectolobiformes</taxon>
        <taxon>Hemiscylliidae</taxon>
        <taxon>Chiloscyllium</taxon>
    </lineage>
</organism>
<protein>
    <submittedName>
        <fullName evidence="1">Uncharacterized protein</fullName>
    </submittedName>
</protein>
<evidence type="ECO:0000313" key="1">
    <source>
        <dbReference type="EMBL" id="GCC35487.1"/>
    </source>
</evidence>
<gene>
    <name evidence="1" type="ORF">chiPu_0013972</name>
</gene>
<accession>A0A401SYK6</accession>
<evidence type="ECO:0000313" key="2">
    <source>
        <dbReference type="Proteomes" id="UP000287033"/>
    </source>
</evidence>
<proteinExistence type="predicted"/>
<name>A0A401SYK6_CHIPU</name>
<sequence>MIGFSFQRISRMKFDKQNFSKTRTQVKEHMKTSLQNSFRNEESAKNGDLEELAFQHWFSTSEEEIRLRGLELQVLQKQIFFIHSTMKQRGEEYI</sequence>
<dbReference type="Proteomes" id="UP000287033">
    <property type="component" value="Unassembled WGS sequence"/>
</dbReference>
<keyword evidence="2" id="KW-1185">Reference proteome</keyword>
<dbReference type="EMBL" id="BEZZ01000709">
    <property type="protein sequence ID" value="GCC35487.1"/>
    <property type="molecule type" value="Genomic_DNA"/>
</dbReference>
<dbReference type="AlphaFoldDB" id="A0A401SYK6"/>
<reference evidence="1 2" key="1">
    <citation type="journal article" date="2018" name="Nat. Ecol. Evol.">
        <title>Shark genomes provide insights into elasmobranch evolution and the origin of vertebrates.</title>
        <authorList>
            <person name="Hara Y"/>
            <person name="Yamaguchi K"/>
            <person name="Onimaru K"/>
            <person name="Kadota M"/>
            <person name="Koyanagi M"/>
            <person name="Keeley SD"/>
            <person name="Tatsumi K"/>
            <person name="Tanaka K"/>
            <person name="Motone F"/>
            <person name="Kageyama Y"/>
            <person name="Nozu R"/>
            <person name="Adachi N"/>
            <person name="Nishimura O"/>
            <person name="Nakagawa R"/>
            <person name="Tanegashima C"/>
            <person name="Kiyatake I"/>
            <person name="Matsumoto R"/>
            <person name="Murakumo K"/>
            <person name="Nishida K"/>
            <person name="Terakita A"/>
            <person name="Kuratani S"/>
            <person name="Sato K"/>
            <person name="Hyodo S Kuraku.S."/>
        </authorList>
    </citation>
    <scope>NUCLEOTIDE SEQUENCE [LARGE SCALE GENOMIC DNA]</scope>
</reference>
<comment type="caution">
    <text evidence="1">The sequence shown here is derived from an EMBL/GenBank/DDBJ whole genome shotgun (WGS) entry which is preliminary data.</text>
</comment>